<dbReference type="PANTHER" id="PTHR43476">
    <property type="entry name" value="3-(3-HYDROXY-PHENYL)PROPIONATE/3-HYDROXYCINNAMIC ACID HYDROXYLASE"/>
    <property type="match status" value="1"/>
</dbReference>
<dbReference type="InterPro" id="IPR002938">
    <property type="entry name" value="FAD-bd"/>
</dbReference>
<reference evidence="6 7" key="1">
    <citation type="journal article" date="2017" name="Biotechnol. Biofuels">
        <title>Differential beta-glucosidase expression as a function of carbon source availability in Talaromyces amestolkiae: a genomic and proteomic approach.</title>
        <authorList>
            <person name="de Eugenio L.I."/>
            <person name="Mendez-Liter J.A."/>
            <person name="Nieto-Dominguez M."/>
            <person name="Alonso L."/>
            <person name="Gil-Munoz J."/>
            <person name="Barriuso J."/>
            <person name="Prieto A."/>
            <person name="Martinez M.J."/>
        </authorList>
    </citation>
    <scope>NUCLEOTIDE SEQUENCE [LARGE SCALE GENOMIC DNA]</scope>
    <source>
        <strain evidence="6 7">CIB</strain>
    </source>
</reference>
<dbReference type="Gene3D" id="3.30.70.2450">
    <property type="match status" value="1"/>
</dbReference>
<dbReference type="Proteomes" id="UP000249363">
    <property type="component" value="Unassembled WGS sequence"/>
</dbReference>
<protein>
    <recommendedName>
        <fullName evidence="5">FAD-binding domain-containing protein</fullName>
    </recommendedName>
</protein>
<evidence type="ECO:0000256" key="4">
    <source>
        <dbReference type="SAM" id="Phobius"/>
    </source>
</evidence>
<keyword evidence="4" id="KW-0472">Membrane</keyword>
<feature type="domain" description="FAD-binding" evidence="5">
    <location>
        <begin position="8"/>
        <end position="340"/>
    </location>
</feature>
<keyword evidence="2" id="KW-0274">FAD</keyword>
<dbReference type="STRING" id="1196081.A0A364LEW6"/>
<comment type="caution">
    <text evidence="6">The sequence shown here is derived from an EMBL/GenBank/DDBJ whole genome shotgun (WGS) entry which is preliminary data.</text>
</comment>
<evidence type="ECO:0000256" key="1">
    <source>
        <dbReference type="ARBA" id="ARBA00022630"/>
    </source>
</evidence>
<dbReference type="PRINTS" id="PR00420">
    <property type="entry name" value="RNGMNOXGNASE"/>
</dbReference>
<keyword evidence="4" id="KW-1133">Transmembrane helix</keyword>
<organism evidence="6 7">
    <name type="scientific">Talaromyces amestolkiae</name>
    <dbReference type="NCBI Taxonomy" id="1196081"/>
    <lineage>
        <taxon>Eukaryota</taxon>
        <taxon>Fungi</taxon>
        <taxon>Dikarya</taxon>
        <taxon>Ascomycota</taxon>
        <taxon>Pezizomycotina</taxon>
        <taxon>Eurotiomycetes</taxon>
        <taxon>Eurotiomycetidae</taxon>
        <taxon>Eurotiales</taxon>
        <taxon>Trichocomaceae</taxon>
        <taxon>Talaromyces</taxon>
        <taxon>Talaromyces sect. Talaromyces</taxon>
    </lineage>
</organism>
<dbReference type="InterPro" id="IPR050631">
    <property type="entry name" value="PheA/TfdB_FAD_monoxygenase"/>
</dbReference>
<evidence type="ECO:0000256" key="3">
    <source>
        <dbReference type="ARBA" id="ARBA00023002"/>
    </source>
</evidence>
<dbReference type="EMBL" id="MIKG01000041">
    <property type="protein sequence ID" value="RAO74358.1"/>
    <property type="molecule type" value="Genomic_DNA"/>
</dbReference>
<dbReference type="GeneID" id="63799584"/>
<evidence type="ECO:0000313" key="7">
    <source>
        <dbReference type="Proteomes" id="UP000249363"/>
    </source>
</evidence>
<dbReference type="GO" id="GO:0019622">
    <property type="term" value="P:3-(3-hydroxy)phenylpropionate catabolic process"/>
    <property type="evidence" value="ECO:0007669"/>
    <property type="project" value="TreeGrafter"/>
</dbReference>
<dbReference type="PANTHER" id="PTHR43476:SF3">
    <property type="entry name" value="FAD-BINDING MONOOXYGENASE"/>
    <property type="match status" value="1"/>
</dbReference>
<keyword evidence="7" id="KW-1185">Reference proteome</keyword>
<sequence>MTSETRPSVLIVGAGPVGLMLALLLSNRSIPVHVIDMADTLDARPRATHYGSPAVHELERAGVLEDVRRQGHIPRCTMWRKLDGTPLAGLDRSCLDEIDSIHCLPLDRLGQLLLSRLEKNPLARISWGHKVVEVGQDNDKAWVEVETPEGRKRLEALYIAGCDGAKSQIRRSLFGDKSMLGKTWDHQLVATNVYYPFEKYGYSDTNFIIDTENWHMAAKISNDGLWRVTYGDEQGLSTEELLARQPAKFEKILPSHPKPGKEYELVSISPYRVHQRRAKSMRVGRICLAGDAAHLCNPFGGLGLTGGLVDAGALYECLSGIIEGKADESILDKYSEVRLGAFNSYVDPISTNNFLLLQRDPGDPTLLQHPFIQAAKRTANDVEFSKKFQTLSLQTRVDLTKFFSSA</sequence>
<dbReference type="GO" id="GO:0071949">
    <property type="term" value="F:FAD binding"/>
    <property type="evidence" value="ECO:0007669"/>
    <property type="project" value="InterPro"/>
</dbReference>
<dbReference type="Gene3D" id="3.50.50.60">
    <property type="entry name" value="FAD/NAD(P)-binding domain"/>
    <property type="match status" value="1"/>
</dbReference>
<keyword evidence="4" id="KW-0812">Transmembrane</keyword>
<dbReference type="RefSeq" id="XP_040738872.1">
    <property type="nucleotide sequence ID" value="XM_040872993.1"/>
</dbReference>
<dbReference type="Pfam" id="PF01494">
    <property type="entry name" value="FAD_binding_3"/>
    <property type="match status" value="1"/>
</dbReference>
<dbReference type="AlphaFoldDB" id="A0A364LEW6"/>
<gene>
    <name evidence="6" type="ORF">BHQ10_010370</name>
</gene>
<proteinExistence type="predicted"/>
<dbReference type="SUPFAM" id="SSF51905">
    <property type="entry name" value="FAD/NAD(P)-binding domain"/>
    <property type="match status" value="1"/>
</dbReference>
<dbReference type="OrthoDB" id="10016252at2759"/>
<dbReference type="GO" id="GO:0008688">
    <property type="term" value="F:3-(3-hydroxyphenyl)propionate hydroxylase activity"/>
    <property type="evidence" value="ECO:0007669"/>
    <property type="project" value="TreeGrafter"/>
</dbReference>
<keyword evidence="3" id="KW-0560">Oxidoreductase</keyword>
<name>A0A364LEW6_TALAM</name>
<keyword evidence="1" id="KW-0285">Flavoprotein</keyword>
<evidence type="ECO:0000256" key="2">
    <source>
        <dbReference type="ARBA" id="ARBA00022827"/>
    </source>
</evidence>
<accession>A0A364LEW6</accession>
<feature type="transmembrane region" description="Helical" evidence="4">
    <location>
        <begin position="7"/>
        <end position="25"/>
    </location>
</feature>
<evidence type="ECO:0000313" key="6">
    <source>
        <dbReference type="EMBL" id="RAO74358.1"/>
    </source>
</evidence>
<evidence type="ECO:0000259" key="5">
    <source>
        <dbReference type="Pfam" id="PF01494"/>
    </source>
</evidence>
<dbReference type="InterPro" id="IPR036188">
    <property type="entry name" value="FAD/NAD-bd_sf"/>
</dbReference>